<gene>
    <name evidence="1" type="ORF">OERS_03760</name>
</gene>
<reference evidence="1 2" key="1">
    <citation type="submission" date="2016-06" db="EMBL/GenBank/DDBJ databases">
        <title>Genome sequence of Oerskovia enterophila DSM 43852.</title>
        <authorList>
            <person name="Poehlein A."/>
            <person name="Jag V."/>
            <person name="Bengelsdorf F.R."/>
            <person name="Daniel R."/>
            <person name="Duerre P."/>
        </authorList>
    </citation>
    <scope>NUCLEOTIDE SEQUENCE [LARGE SCALE GENOMIC DNA]</scope>
    <source>
        <strain evidence="1 2">DSM 43852</strain>
    </source>
</reference>
<proteinExistence type="predicted"/>
<organism evidence="1 2">
    <name type="scientific">Oerskovia enterophila</name>
    <dbReference type="NCBI Taxonomy" id="43678"/>
    <lineage>
        <taxon>Bacteria</taxon>
        <taxon>Bacillati</taxon>
        <taxon>Actinomycetota</taxon>
        <taxon>Actinomycetes</taxon>
        <taxon>Micrococcales</taxon>
        <taxon>Cellulomonadaceae</taxon>
        <taxon>Oerskovia</taxon>
    </lineage>
</organism>
<accession>A0ABX2YAN5</accession>
<evidence type="ECO:0000313" key="1">
    <source>
        <dbReference type="EMBL" id="OCI32784.1"/>
    </source>
</evidence>
<protein>
    <submittedName>
        <fullName evidence="1">Uncharacterized protein</fullName>
    </submittedName>
</protein>
<sequence>MANPSKAKGDQAERDALAYLLDICDGDPHLRLNPMRQLGAGRRDDIGDLAVLDDTVVQVKACNPRTLVRSVRSAAEGALAQQANALTPYAVGMTKFPGARTPTVRWIASTYQWPAELDPDAGVREFGTAVASALVYVRDDTSPAPRTHRVARISGRGLPPMFVAPFEAWLDARRAALIPSTVP</sequence>
<dbReference type="RefSeq" id="WP_068623929.1">
    <property type="nucleotide sequence ID" value="NZ_MAQA01000003.1"/>
</dbReference>
<evidence type="ECO:0000313" key="2">
    <source>
        <dbReference type="Proteomes" id="UP000093412"/>
    </source>
</evidence>
<dbReference type="EMBL" id="MAQA01000003">
    <property type="protein sequence ID" value="OCI32784.1"/>
    <property type="molecule type" value="Genomic_DNA"/>
</dbReference>
<comment type="caution">
    <text evidence="1">The sequence shown here is derived from an EMBL/GenBank/DDBJ whole genome shotgun (WGS) entry which is preliminary data.</text>
</comment>
<dbReference type="Proteomes" id="UP000093412">
    <property type="component" value="Unassembled WGS sequence"/>
</dbReference>
<keyword evidence="2" id="KW-1185">Reference proteome</keyword>
<name>A0ABX2YAN5_9CELL</name>